<name>A0AAV7XDA7_9NEOP</name>
<gene>
    <name evidence="2" type="ORF">ONE63_001752</name>
</gene>
<proteinExistence type="predicted"/>
<accession>A0AAV7XDA7</accession>
<keyword evidence="3" id="KW-1185">Reference proteome</keyword>
<feature type="chain" id="PRO_5043933530" evidence="1">
    <location>
        <begin position="23"/>
        <end position="92"/>
    </location>
</feature>
<reference evidence="2" key="1">
    <citation type="submission" date="2022-12" db="EMBL/GenBank/DDBJ databases">
        <title>Chromosome-level genome assembly of the bean flower thrips Megalurothrips usitatus.</title>
        <authorList>
            <person name="Ma L."/>
            <person name="Liu Q."/>
            <person name="Li H."/>
            <person name="Cai W."/>
        </authorList>
    </citation>
    <scope>NUCLEOTIDE SEQUENCE</scope>
    <source>
        <strain evidence="2">Cailab_2022a</strain>
    </source>
</reference>
<sequence length="92" mass="9807">MKAAILFAVLLALGLVCSAAAAAVNKEKVNSPYFQEHIPYNSAYGCNDGTCKDGALCYPQGVTWTDSTRGKCSFSCEKSYHNGEYVVVAKGC</sequence>
<protein>
    <submittedName>
        <fullName evidence="2">Uncharacterized protein</fullName>
    </submittedName>
</protein>
<dbReference type="AlphaFoldDB" id="A0AAV7XDA7"/>
<evidence type="ECO:0000256" key="1">
    <source>
        <dbReference type="SAM" id="SignalP"/>
    </source>
</evidence>
<feature type="signal peptide" evidence="1">
    <location>
        <begin position="1"/>
        <end position="22"/>
    </location>
</feature>
<evidence type="ECO:0000313" key="3">
    <source>
        <dbReference type="Proteomes" id="UP001075354"/>
    </source>
</evidence>
<keyword evidence="1" id="KW-0732">Signal</keyword>
<dbReference type="EMBL" id="JAPTSV010000011">
    <property type="protein sequence ID" value="KAJ1522567.1"/>
    <property type="molecule type" value="Genomic_DNA"/>
</dbReference>
<organism evidence="2 3">
    <name type="scientific">Megalurothrips usitatus</name>
    <name type="common">bean blossom thrips</name>
    <dbReference type="NCBI Taxonomy" id="439358"/>
    <lineage>
        <taxon>Eukaryota</taxon>
        <taxon>Metazoa</taxon>
        <taxon>Ecdysozoa</taxon>
        <taxon>Arthropoda</taxon>
        <taxon>Hexapoda</taxon>
        <taxon>Insecta</taxon>
        <taxon>Pterygota</taxon>
        <taxon>Neoptera</taxon>
        <taxon>Paraneoptera</taxon>
        <taxon>Thysanoptera</taxon>
        <taxon>Terebrantia</taxon>
        <taxon>Thripoidea</taxon>
        <taxon>Thripidae</taxon>
        <taxon>Megalurothrips</taxon>
    </lineage>
</organism>
<comment type="caution">
    <text evidence="2">The sequence shown here is derived from an EMBL/GenBank/DDBJ whole genome shotgun (WGS) entry which is preliminary data.</text>
</comment>
<dbReference type="Proteomes" id="UP001075354">
    <property type="component" value="Chromosome 11"/>
</dbReference>
<evidence type="ECO:0000313" key="2">
    <source>
        <dbReference type="EMBL" id="KAJ1522567.1"/>
    </source>
</evidence>